<feature type="region of interest" description="Disordered" evidence="1">
    <location>
        <begin position="716"/>
        <end position="740"/>
    </location>
</feature>
<dbReference type="EMBL" id="JBCNJP010004779">
    <property type="protein sequence ID" value="KAK9049805.1"/>
    <property type="molecule type" value="Genomic_DNA"/>
</dbReference>
<feature type="compositionally biased region" description="Basic and acidic residues" evidence="1">
    <location>
        <begin position="38"/>
        <end position="71"/>
    </location>
</feature>
<accession>A0AAP0C9H0</accession>
<feature type="non-terminal residue" evidence="2">
    <location>
        <position position="1"/>
    </location>
</feature>
<feature type="region of interest" description="Disordered" evidence="1">
    <location>
        <begin position="234"/>
        <end position="258"/>
    </location>
</feature>
<feature type="compositionally biased region" description="Basic and acidic residues" evidence="1">
    <location>
        <begin position="234"/>
        <end position="245"/>
    </location>
</feature>
<dbReference type="Proteomes" id="UP001408789">
    <property type="component" value="Unassembled WGS sequence"/>
</dbReference>
<organism evidence="2 3">
    <name type="scientific">Deinandra increscens subsp. villosa</name>
    <dbReference type="NCBI Taxonomy" id="3103831"/>
    <lineage>
        <taxon>Eukaryota</taxon>
        <taxon>Viridiplantae</taxon>
        <taxon>Streptophyta</taxon>
        <taxon>Embryophyta</taxon>
        <taxon>Tracheophyta</taxon>
        <taxon>Spermatophyta</taxon>
        <taxon>Magnoliopsida</taxon>
        <taxon>eudicotyledons</taxon>
        <taxon>Gunneridae</taxon>
        <taxon>Pentapetalae</taxon>
        <taxon>asterids</taxon>
        <taxon>campanulids</taxon>
        <taxon>Asterales</taxon>
        <taxon>Asteraceae</taxon>
        <taxon>Asteroideae</taxon>
        <taxon>Heliantheae alliance</taxon>
        <taxon>Madieae</taxon>
        <taxon>Madiinae</taxon>
        <taxon>Deinandra</taxon>
    </lineage>
</organism>
<sequence>RRSPRIAKNKAYKRFNNTVDNPICLDSPDMSDVLASGAKKESSSKMKIELEKKNDQHVRVTISDQKRKDDESAIVTSKAEKGESSSKRDSDTGKCKESDAGNTKSNQNHKIEEKRAKNGETPCKRKALMEQTKAKKNPKIFVPAVNEDPDDDFMDSRTVKSSPLPPTLKAYDGRRIIPRNTPRHIWSVIKGLTDEQKDVVRGMGFGAFLELKITQIPTALSYWLLNNYDCPRGADRDRRNNEHRENNRKRSSSKGVAVSIWGGENKDNNVRYKPDDEKPKRCREALSIKFPCGFMHIRCTCYAEWNSESMFFERDNAITPGKEVKKLRWCDYIVKCLNKTKNGWIPERSYNGPMTLLAALYARIMLKSEYVKSGHQHAIGWVDDTMLSNLETVLATELFARNLAIGEPLNIPRDVEKNKKIRKVKASKKKPVKGAVVEMIEVSNVNEVKSGVVDKGYDECAQEGVESDLNLGNTDVVDRGKGEYMGNVGNEDTCGKCINDSLNGNEDKGLENLVVAKESLMGLAGKVNEGSVDECIHVADNTEMGSGDRDINLCDAVSLVNVEAKHLEDGETESAKVLNGSEFVNEEEHLSVLIDEFKMDTQEVDYYRAQFQSQPSMNVDDDGNVIIPMVSQYGPTQDFMIEEYDDLADSYKEQDRLYFIKKCISDFQDCYIQVQNTLRLAETEFPNSDAIRQQKSEWGLMVKQLASRFQTQGKSVVSGSTSMRGLDAMHKSGGMTPTEMESKVGDERFESKSGTGLQFGVVSLGEGALGDVETPCDIGISKKKMRTIEHGDDTFKTPEQRVKPLACYMPTEKEVNLMGRPKRSTTLPDALRSPFANNRVLLNERRTGLENNVGNYIFSSYGSKRDIVYNTERGVGMLCGCIWKVYVLE</sequence>
<evidence type="ECO:0000256" key="1">
    <source>
        <dbReference type="SAM" id="MobiDB-lite"/>
    </source>
</evidence>
<feature type="compositionally biased region" description="Basic and acidic residues" evidence="1">
    <location>
        <begin position="78"/>
        <end position="99"/>
    </location>
</feature>
<proteinExistence type="predicted"/>
<gene>
    <name evidence="2" type="ORF">SSX86_031226</name>
</gene>
<feature type="compositionally biased region" description="Basic and acidic residues" evidence="1">
    <location>
        <begin position="109"/>
        <end position="118"/>
    </location>
</feature>
<name>A0AAP0C9H0_9ASTR</name>
<evidence type="ECO:0000313" key="3">
    <source>
        <dbReference type="Proteomes" id="UP001408789"/>
    </source>
</evidence>
<feature type="region of interest" description="Disordered" evidence="1">
    <location>
        <begin position="142"/>
        <end position="166"/>
    </location>
</feature>
<dbReference type="AlphaFoldDB" id="A0AAP0C9H0"/>
<reference evidence="2 3" key="1">
    <citation type="submission" date="2024-04" db="EMBL/GenBank/DDBJ databases">
        <title>The reference genome of an endangered Asteraceae, Deinandra increscens subsp. villosa, native to the Central Coast of California.</title>
        <authorList>
            <person name="Guilliams M."/>
            <person name="Hasenstab-Lehman K."/>
            <person name="Meyer R."/>
            <person name="Mcevoy S."/>
        </authorList>
    </citation>
    <scope>NUCLEOTIDE SEQUENCE [LARGE SCALE GENOMIC DNA]</scope>
    <source>
        <tissue evidence="2">Leaf</tissue>
    </source>
</reference>
<dbReference type="PANTHER" id="PTHR34835:SF34">
    <property type="entry name" value="OS08G0555500 PROTEIN"/>
    <property type="match status" value="1"/>
</dbReference>
<protein>
    <submittedName>
        <fullName evidence="2">Uncharacterized protein</fullName>
    </submittedName>
</protein>
<dbReference type="PANTHER" id="PTHR34835">
    <property type="entry name" value="OS07G0283600 PROTEIN-RELATED"/>
    <property type="match status" value="1"/>
</dbReference>
<feature type="region of interest" description="Disordered" evidence="1">
    <location>
        <begin position="17"/>
        <end position="124"/>
    </location>
</feature>
<evidence type="ECO:0000313" key="2">
    <source>
        <dbReference type="EMBL" id="KAK9049805.1"/>
    </source>
</evidence>
<comment type="caution">
    <text evidence="2">The sequence shown here is derived from an EMBL/GenBank/DDBJ whole genome shotgun (WGS) entry which is preliminary data.</text>
</comment>
<keyword evidence="3" id="KW-1185">Reference proteome</keyword>